<dbReference type="SUPFAM" id="SSF50939">
    <property type="entry name" value="Sialidases"/>
    <property type="match status" value="1"/>
</dbReference>
<keyword evidence="1" id="KW-0732">Signal</keyword>
<dbReference type="PANTHER" id="PTHR38792:SF3">
    <property type="entry name" value="BNR_ASP-BOX REPEAT DOMAIN PROTEIN (AFU_ORTHOLOGUE AFUA_7G06430)-RELATED"/>
    <property type="match status" value="1"/>
</dbReference>
<evidence type="ECO:0000259" key="2">
    <source>
        <dbReference type="Pfam" id="PF13088"/>
    </source>
</evidence>
<keyword evidence="4" id="KW-1185">Reference proteome</keyword>
<evidence type="ECO:0000313" key="4">
    <source>
        <dbReference type="Proteomes" id="UP001500483"/>
    </source>
</evidence>
<evidence type="ECO:0000256" key="1">
    <source>
        <dbReference type="SAM" id="SignalP"/>
    </source>
</evidence>
<reference evidence="4" key="1">
    <citation type="journal article" date="2019" name="Int. J. Syst. Evol. Microbiol.">
        <title>The Global Catalogue of Microorganisms (GCM) 10K type strain sequencing project: providing services to taxonomists for standard genome sequencing and annotation.</title>
        <authorList>
            <consortium name="The Broad Institute Genomics Platform"/>
            <consortium name="The Broad Institute Genome Sequencing Center for Infectious Disease"/>
            <person name="Wu L."/>
            <person name="Ma J."/>
        </authorList>
    </citation>
    <scope>NUCLEOTIDE SEQUENCE [LARGE SCALE GENOMIC DNA]</scope>
    <source>
        <strain evidence="4">JCM 9687</strain>
    </source>
</reference>
<dbReference type="Proteomes" id="UP001500483">
    <property type="component" value="Unassembled WGS sequence"/>
</dbReference>
<organism evidence="3 4">
    <name type="scientific">Saccharopolyspora gregorii</name>
    <dbReference type="NCBI Taxonomy" id="33914"/>
    <lineage>
        <taxon>Bacteria</taxon>
        <taxon>Bacillati</taxon>
        <taxon>Actinomycetota</taxon>
        <taxon>Actinomycetes</taxon>
        <taxon>Pseudonocardiales</taxon>
        <taxon>Pseudonocardiaceae</taxon>
        <taxon>Saccharopolyspora</taxon>
    </lineage>
</organism>
<comment type="caution">
    <text evidence="3">The sequence shown here is derived from an EMBL/GenBank/DDBJ whole genome shotgun (WGS) entry which is preliminary data.</text>
</comment>
<accession>A0ABP6RVS7</accession>
<feature type="domain" description="Sialidase" evidence="2">
    <location>
        <begin position="85"/>
        <end position="252"/>
    </location>
</feature>
<proteinExistence type="predicted"/>
<dbReference type="CDD" id="cd15482">
    <property type="entry name" value="Sialidase_non-viral"/>
    <property type="match status" value="1"/>
</dbReference>
<dbReference type="Pfam" id="PF13088">
    <property type="entry name" value="BNR_2"/>
    <property type="match status" value="1"/>
</dbReference>
<dbReference type="InterPro" id="IPR011040">
    <property type="entry name" value="Sialidase"/>
</dbReference>
<dbReference type="PANTHER" id="PTHR38792">
    <property type="entry name" value="BNR/ASP-BOX REPEAT DOMAIN PROTEIN (AFU_ORTHOLOGUE AFUA_7G06430)-RELATED"/>
    <property type="match status" value="1"/>
</dbReference>
<name>A0ABP6RVS7_9PSEU</name>
<dbReference type="InterPro" id="IPR036278">
    <property type="entry name" value="Sialidase_sf"/>
</dbReference>
<evidence type="ECO:0000313" key="3">
    <source>
        <dbReference type="EMBL" id="GAA3360188.1"/>
    </source>
</evidence>
<gene>
    <name evidence="3" type="ORF">GCM10020366_39180</name>
</gene>
<protein>
    <submittedName>
        <fullName evidence="3">Sialidase family protein</fullName>
    </submittedName>
</protein>
<sequence length="396" mass="40678">MLLLCGVLAAMALPGAAVGAGSATGAGSAAEAESADGTGSAVAPAATGTPLSDDVAYYPTTVRLRHAGEDSGAVLTATVSFGPGGGSVPLYESTDDGATFTEVGRITDDGFSDGLCCGSLLELPNPVGDLPAGTLLWTGSAGADQETDRRMRLPVFQSQDRGRTWTYLSTCATATGTGGMWEPELAVDAAGTLGCYYADENQPGHSQVLHRTTSTDGVNWDAPEPVVQVPEGDLRPGMAVVRPLPDGRHYLSYEICGGGDPYSCAAYFRLSDDGSDWGDPAAHGTLLATEDGRFFAHAPKITVTPDGKVVTVGQELKHADGTVAEGNGATLFVTEQPGSSTPVPIPAPVEVPAARDDPCPNYSSSLLPVGEEQVLEIATDYDDGGRCRAYFATGDV</sequence>
<feature type="signal peptide" evidence="1">
    <location>
        <begin position="1"/>
        <end position="19"/>
    </location>
</feature>
<dbReference type="EMBL" id="BAAAYK010000038">
    <property type="protein sequence ID" value="GAA3360188.1"/>
    <property type="molecule type" value="Genomic_DNA"/>
</dbReference>
<feature type="chain" id="PRO_5045477461" evidence="1">
    <location>
        <begin position="20"/>
        <end position="396"/>
    </location>
</feature>
<dbReference type="Gene3D" id="2.120.10.10">
    <property type="match status" value="1"/>
</dbReference>